<dbReference type="PROSITE" id="PS51375">
    <property type="entry name" value="PPR"/>
    <property type="match status" value="1"/>
</dbReference>
<evidence type="ECO:0000313" key="3">
    <source>
        <dbReference type="EMBL" id="KCW62931.1"/>
    </source>
</evidence>
<dbReference type="OMA" id="FYLICET"/>
<dbReference type="EMBL" id="KK198759">
    <property type="protein sequence ID" value="KCW62931.1"/>
    <property type="molecule type" value="Genomic_DNA"/>
</dbReference>
<evidence type="ECO:0000256" key="1">
    <source>
        <dbReference type="ARBA" id="ARBA00022737"/>
    </source>
</evidence>
<dbReference type="Gene3D" id="1.25.40.10">
    <property type="entry name" value="Tetratricopeptide repeat domain"/>
    <property type="match status" value="2"/>
</dbReference>
<dbReference type="NCBIfam" id="TIGR00756">
    <property type="entry name" value="PPR"/>
    <property type="match status" value="1"/>
</dbReference>
<feature type="repeat" description="PPR" evidence="2">
    <location>
        <begin position="71"/>
        <end position="105"/>
    </location>
</feature>
<dbReference type="STRING" id="71139.A0A059BAQ7"/>
<dbReference type="AlphaFoldDB" id="A0A059BAQ7"/>
<accession>A0A059BAQ7</accession>
<keyword evidence="1" id="KW-0677">Repeat</keyword>
<protein>
    <recommendedName>
        <fullName evidence="4">Pentacotripeptide-repeat region of PRORP domain-containing protein</fullName>
    </recommendedName>
</protein>
<evidence type="ECO:0000256" key="2">
    <source>
        <dbReference type="PROSITE-ProRule" id="PRU00708"/>
    </source>
</evidence>
<dbReference type="PANTHER" id="PTHR47262:SF1">
    <property type="entry name" value="OS02G0132600 PROTEIN"/>
    <property type="match status" value="1"/>
</dbReference>
<dbReference type="eggNOG" id="KOG4197">
    <property type="taxonomic scope" value="Eukaryota"/>
</dbReference>
<dbReference type="InterPro" id="IPR002885">
    <property type="entry name" value="PPR_rpt"/>
</dbReference>
<gene>
    <name evidence="3" type="ORF">EUGRSUZ_G00523</name>
</gene>
<reference evidence="3" key="1">
    <citation type="submission" date="2013-07" db="EMBL/GenBank/DDBJ databases">
        <title>The genome of Eucalyptus grandis.</title>
        <authorList>
            <person name="Schmutz J."/>
            <person name="Hayes R."/>
            <person name="Myburg A."/>
            <person name="Tuskan G."/>
            <person name="Grattapaglia D."/>
            <person name="Rokhsar D.S."/>
        </authorList>
    </citation>
    <scope>NUCLEOTIDE SEQUENCE</scope>
    <source>
        <tissue evidence="3">Leaf extractions</tissue>
    </source>
</reference>
<proteinExistence type="predicted"/>
<sequence length="321" mass="36304">MSRRDRAIICIDFLGWGVAEAGHGGEGREGAFAARQSGQVLAQVHHSQRRYENPNEISNWPKFFYLKNLGSNEMKSVLVSALASNGQISDALEMYEEFKQAGCNLEPKAVISLIEHLQSDGQLSRLLKLLEELTDRDFWLDGCYRVLLYSVRFNHLSAAVDLLKQLKDRISNDEMAMEAIFDEVFFSVAEETTLLQMGFNLLQVIKNDLGLAPSRKVLDVLLSACVSTKDMDKSILIWKEYQAADLPYNILSFLRMYQALLASGDLKSARIVLSKMPKDDPHVRLIIQESQTVYAKMASEKKTVKNRKTKGIKHKKSKAKK</sequence>
<dbReference type="PANTHER" id="PTHR47262">
    <property type="entry name" value="OS02G0132600 PROTEIN"/>
    <property type="match status" value="1"/>
</dbReference>
<dbReference type="Pfam" id="PF01535">
    <property type="entry name" value="PPR"/>
    <property type="match status" value="1"/>
</dbReference>
<dbReference type="InterPro" id="IPR011990">
    <property type="entry name" value="TPR-like_helical_dom_sf"/>
</dbReference>
<name>A0A059BAQ7_EUCGR</name>
<dbReference type="InParanoid" id="A0A059BAQ7"/>
<dbReference type="Gramene" id="KCW62931">
    <property type="protein sequence ID" value="KCW62931"/>
    <property type="gene ID" value="EUGRSUZ_G00523"/>
</dbReference>
<organism evidence="3">
    <name type="scientific">Eucalyptus grandis</name>
    <name type="common">Flooded gum</name>
    <dbReference type="NCBI Taxonomy" id="71139"/>
    <lineage>
        <taxon>Eukaryota</taxon>
        <taxon>Viridiplantae</taxon>
        <taxon>Streptophyta</taxon>
        <taxon>Embryophyta</taxon>
        <taxon>Tracheophyta</taxon>
        <taxon>Spermatophyta</taxon>
        <taxon>Magnoliopsida</taxon>
        <taxon>eudicotyledons</taxon>
        <taxon>Gunneridae</taxon>
        <taxon>Pentapetalae</taxon>
        <taxon>rosids</taxon>
        <taxon>malvids</taxon>
        <taxon>Myrtales</taxon>
        <taxon>Myrtaceae</taxon>
        <taxon>Myrtoideae</taxon>
        <taxon>Eucalypteae</taxon>
        <taxon>Eucalyptus</taxon>
    </lineage>
</organism>
<evidence type="ECO:0008006" key="4">
    <source>
        <dbReference type="Google" id="ProtNLM"/>
    </source>
</evidence>